<gene>
    <name evidence="3" type="primary">LOC121139383</name>
</gene>
<name>A0ABM2X881_MESAU</name>
<evidence type="ECO:0000313" key="2">
    <source>
        <dbReference type="Proteomes" id="UP000886700"/>
    </source>
</evidence>
<evidence type="ECO:0000256" key="1">
    <source>
        <dbReference type="SAM" id="MobiDB-lite"/>
    </source>
</evidence>
<feature type="compositionally biased region" description="Basic residues" evidence="1">
    <location>
        <begin position="73"/>
        <end position="83"/>
    </location>
</feature>
<evidence type="ECO:0000313" key="3">
    <source>
        <dbReference type="RefSeq" id="XP_040599035.1"/>
    </source>
</evidence>
<accession>A0ABM2X881</accession>
<dbReference type="Proteomes" id="UP000886700">
    <property type="component" value="Unplaced"/>
</dbReference>
<organism evidence="2 3">
    <name type="scientific">Mesocricetus auratus</name>
    <name type="common">Golden hamster</name>
    <dbReference type="NCBI Taxonomy" id="10036"/>
    <lineage>
        <taxon>Eukaryota</taxon>
        <taxon>Metazoa</taxon>
        <taxon>Chordata</taxon>
        <taxon>Craniata</taxon>
        <taxon>Vertebrata</taxon>
        <taxon>Euteleostomi</taxon>
        <taxon>Mammalia</taxon>
        <taxon>Eutheria</taxon>
        <taxon>Euarchontoglires</taxon>
        <taxon>Glires</taxon>
        <taxon>Rodentia</taxon>
        <taxon>Myomorpha</taxon>
        <taxon>Muroidea</taxon>
        <taxon>Cricetidae</taxon>
        <taxon>Cricetinae</taxon>
        <taxon>Mesocricetus</taxon>
    </lineage>
</organism>
<feature type="compositionally biased region" description="Polar residues" evidence="1">
    <location>
        <begin position="89"/>
        <end position="98"/>
    </location>
</feature>
<feature type="region of interest" description="Disordered" evidence="1">
    <location>
        <begin position="1"/>
        <end position="98"/>
    </location>
</feature>
<protein>
    <submittedName>
        <fullName evidence="3">Serine/threonine-protein kinase BRSK1-like</fullName>
    </submittedName>
</protein>
<feature type="compositionally biased region" description="Basic and acidic residues" evidence="1">
    <location>
        <begin position="30"/>
        <end position="43"/>
    </location>
</feature>
<keyword evidence="2" id="KW-1185">Reference proteome</keyword>
<dbReference type="GeneID" id="121139383"/>
<sequence>MSVTSPAFSWGCGGGSGDRAATHFPSSPTDVRERRAGRGEKAPPRPARSTPAPPRPGLQRTPLTRRAPGPHLHVSRGKPRGLHAARATYVQQARSRAS</sequence>
<reference evidence="3" key="1">
    <citation type="submission" date="2025-08" db="UniProtKB">
        <authorList>
            <consortium name="RefSeq"/>
        </authorList>
    </citation>
    <scope>IDENTIFICATION</scope>
    <source>
        <tissue evidence="3">Liver</tissue>
    </source>
</reference>
<proteinExistence type="predicted"/>
<dbReference type="RefSeq" id="XP_040599035.1">
    <property type="nucleotide sequence ID" value="XM_040743101.1"/>
</dbReference>